<feature type="compositionally biased region" description="Polar residues" evidence="1">
    <location>
        <begin position="1"/>
        <end position="19"/>
    </location>
</feature>
<dbReference type="Proteomes" id="UP001497516">
    <property type="component" value="Chromosome 3"/>
</dbReference>
<sequence length="324" mass="35008">MVGEETTVSAPGSHTNRLIGNSPPRRDETTGRMTVPKRVAELGWTNSHREGTSWLMLKTADQEAEHEIGAAPRAIAEARATSEMGKPLVCWTTTEEDARKKMTETVVAASAIEKKEESETRLGSPPREEVPVREPLVEYEPEVEMVDREDSPEMQVARMSRPAPVGVTTELKTPAAESGKLLTKLESPEHESKMVSRIGLLAGCRASSSPPREEGPEKKGDSPTEKKLVVSRSPVDPPTRKGWKLGRTKGGGCSDPSPATVGRMTQMESRPLGRVIWAICSKDSTKVGVGQGQGFAKLHQVSWAKKELEAGQQGGGKLGASWAV</sequence>
<reference evidence="2 3" key="1">
    <citation type="submission" date="2024-04" db="EMBL/GenBank/DDBJ databases">
        <authorList>
            <person name="Fracassetti M."/>
        </authorList>
    </citation>
    <scope>NUCLEOTIDE SEQUENCE [LARGE SCALE GENOMIC DNA]</scope>
</reference>
<gene>
    <name evidence="2" type="ORF">LTRI10_LOCUS18996</name>
</gene>
<protein>
    <submittedName>
        <fullName evidence="2">Uncharacterized protein</fullName>
    </submittedName>
</protein>
<keyword evidence="3" id="KW-1185">Reference proteome</keyword>
<dbReference type="EMBL" id="OZ034816">
    <property type="protein sequence ID" value="CAL1377338.1"/>
    <property type="molecule type" value="Genomic_DNA"/>
</dbReference>
<feature type="compositionally biased region" description="Basic and acidic residues" evidence="1">
    <location>
        <begin position="211"/>
        <end position="228"/>
    </location>
</feature>
<proteinExistence type="predicted"/>
<feature type="compositionally biased region" description="Basic and acidic residues" evidence="1">
    <location>
        <begin position="112"/>
        <end position="136"/>
    </location>
</feature>
<feature type="region of interest" description="Disordered" evidence="1">
    <location>
        <begin position="112"/>
        <end position="263"/>
    </location>
</feature>
<evidence type="ECO:0000256" key="1">
    <source>
        <dbReference type="SAM" id="MobiDB-lite"/>
    </source>
</evidence>
<organism evidence="2 3">
    <name type="scientific">Linum trigynum</name>
    <dbReference type="NCBI Taxonomy" id="586398"/>
    <lineage>
        <taxon>Eukaryota</taxon>
        <taxon>Viridiplantae</taxon>
        <taxon>Streptophyta</taxon>
        <taxon>Embryophyta</taxon>
        <taxon>Tracheophyta</taxon>
        <taxon>Spermatophyta</taxon>
        <taxon>Magnoliopsida</taxon>
        <taxon>eudicotyledons</taxon>
        <taxon>Gunneridae</taxon>
        <taxon>Pentapetalae</taxon>
        <taxon>rosids</taxon>
        <taxon>fabids</taxon>
        <taxon>Malpighiales</taxon>
        <taxon>Linaceae</taxon>
        <taxon>Linum</taxon>
    </lineage>
</organism>
<name>A0AAV2DUY8_9ROSI</name>
<evidence type="ECO:0000313" key="3">
    <source>
        <dbReference type="Proteomes" id="UP001497516"/>
    </source>
</evidence>
<feature type="region of interest" description="Disordered" evidence="1">
    <location>
        <begin position="1"/>
        <end position="33"/>
    </location>
</feature>
<evidence type="ECO:0000313" key="2">
    <source>
        <dbReference type="EMBL" id="CAL1377338.1"/>
    </source>
</evidence>
<accession>A0AAV2DUY8</accession>
<dbReference type="AlphaFoldDB" id="A0AAV2DUY8"/>